<dbReference type="Proteomes" id="UP000233248">
    <property type="component" value="Unassembled WGS sequence"/>
</dbReference>
<organism evidence="1 2">
    <name type="scientific">Malaciobacter halophilus</name>
    <dbReference type="NCBI Taxonomy" id="197482"/>
    <lineage>
        <taxon>Bacteria</taxon>
        <taxon>Pseudomonadati</taxon>
        <taxon>Campylobacterota</taxon>
        <taxon>Epsilonproteobacteria</taxon>
        <taxon>Campylobacterales</taxon>
        <taxon>Arcobacteraceae</taxon>
        <taxon>Malaciobacter</taxon>
    </lineage>
</organism>
<gene>
    <name evidence="1" type="ORF">CP960_13650</name>
</gene>
<accession>A0A2N1IZ81</accession>
<keyword evidence="2" id="KW-1185">Reference proteome</keyword>
<dbReference type="EMBL" id="NXIF01000110">
    <property type="protein sequence ID" value="PKI79608.1"/>
    <property type="molecule type" value="Genomic_DNA"/>
</dbReference>
<sequence>SISVVLKEFSNYKFTSKVDSSGIQGDMKEFIENVNFLTGEISGLLKDSLIIGLTLDEASDKLIANVDVLNTSSNEAAASLEETAAALEEITSTIVNNSENVAKMSNYAQELSNSAKTG</sequence>
<reference evidence="1 2" key="1">
    <citation type="submission" date="2017-09" db="EMBL/GenBank/DDBJ databases">
        <title>Genomics of the genus Arcobacter.</title>
        <authorList>
            <person name="Perez-Cataluna A."/>
            <person name="Figueras M.J."/>
            <person name="Salas-Masso N."/>
        </authorList>
    </citation>
    <scope>NUCLEOTIDE SEQUENCE [LARGE SCALE GENOMIC DNA]</scope>
    <source>
        <strain evidence="1 2">DSM 18005</strain>
    </source>
</reference>
<name>A0A2N1IZ81_9BACT</name>
<dbReference type="SUPFAM" id="SSF58104">
    <property type="entry name" value="Methyl-accepting chemotaxis protein (MCP) signaling domain"/>
    <property type="match status" value="1"/>
</dbReference>
<proteinExistence type="predicted"/>
<evidence type="ECO:0000313" key="2">
    <source>
        <dbReference type="Proteomes" id="UP000233248"/>
    </source>
</evidence>
<dbReference type="Gene3D" id="1.10.287.950">
    <property type="entry name" value="Methyl-accepting chemotaxis protein"/>
    <property type="match status" value="1"/>
</dbReference>
<dbReference type="AlphaFoldDB" id="A0A2N1IZ81"/>
<feature type="non-terminal residue" evidence="1">
    <location>
        <position position="118"/>
    </location>
</feature>
<evidence type="ECO:0000313" key="1">
    <source>
        <dbReference type="EMBL" id="PKI79608.1"/>
    </source>
</evidence>
<comment type="caution">
    <text evidence="1">The sequence shown here is derived from an EMBL/GenBank/DDBJ whole genome shotgun (WGS) entry which is preliminary data.</text>
</comment>
<feature type="non-terminal residue" evidence="1">
    <location>
        <position position="1"/>
    </location>
</feature>
<protein>
    <submittedName>
        <fullName evidence="1">Chemotaxis protein</fullName>
    </submittedName>
</protein>